<proteinExistence type="inferred from homology"/>
<dbReference type="CDD" id="cd00201">
    <property type="entry name" value="WW"/>
    <property type="match status" value="1"/>
</dbReference>
<accession>A0A9N7N5D0</accession>
<dbReference type="InterPro" id="IPR036020">
    <property type="entry name" value="WW_dom_sf"/>
</dbReference>
<evidence type="ECO:0000256" key="5">
    <source>
        <dbReference type="ARBA" id="ARBA00048763"/>
    </source>
</evidence>
<dbReference type="AlphaFoldDB" id="A0A9N7N5D0"/>
<sequence length="553" mass="61724">MDFSIDELPAVKALGPLFKLTEVNLWDPESNESSYFQESHKLIDGDKDYGKGSPARFNEFASIPEDLQIAKELKDLGLPYSFHTNKEMRHTVTCGKRKSTRKKNQQSHIEFDGNMENTLKPKDVEKNSFRASIYDTSNMLNNNEVSNNGLVAEFVSDVYGLSNLSLENGGLVGSTTCRMSTLSNGHKYFGEVSCLEFDHGGTSEGSCLINKAADCDLKEINGESGSLLDLDHETVGQANKVNESSSSGEWVAYWDDFYKNTYFHNAETGESTWDPPSGMEHLVQGPVDVVDDEAQASCDLSNMVEGLSPDNVFSMCTVKRKKKIRKKPSRKLSVSSEDIQEVWEEVPPIINKYWCQRYTLFSRFDYGIKMDQEGWFSVTPELLAKHHAHRCGNGAIVDFFTGVGGNAIQFAQRSKNVVAIDIDPNKIDYARYNASIYGVDGNIDFIKGDSFSLAPKLKANTVFMSPPWGGPNYSKVKKFDINTMLKPRDGQFLFDAGKSIAPMIVMFLPRNVDINQLAQLALSATPPWSLEVEMNYLNGRLKAVTAYFKEAAV</sequence>
<comment type="catalytic activity">
    <reaction evidence="5">
        <text>a 5'-end (N(2),N(7)-dimethyl 5'-triphosphoguanosine)-ribonucleoside in snRNA + S-adenosyl-L-methionine = a 5'-end (N(2),N(2),N(7)-trimethyl 5'-triphosphoguanosine)-ribonucleoside in snRNA + S-adenosyl-L-homocysteine + H(+)</text>
        <dbReference type="Rhea" id="RHEA:78479"/>
        <dbReference type="Rhea" id="RHEA-COMP:19087"/>
        <dbReference type="Rhea" id="RHEA-COMP:19089"/>
        <dbReference type="ChEBI" id="CHEBI:15378"/>
        <dbReference type="ChEBI" id="CHEBI:57856"/>
        <dbReference type="ChEBI" id="CHEBI:59789"/>
        <dbReference type="ChEBI" id="CHEBI:167623"/>
        <dbReference type="ChEBI" id="CHEBI:172880"/>
    </reaction>
    <physiologicalReaction direction="left-to-right" evidence="5">
        <dbReference type="Rhea" id="RHEA:78480"/>
    </physiologicalReaction>
</comment>
<dbReference type="InterPro" id="IPR019012">
    <property type="entry name" value="RNA_cap_Gua-N2-MeTrfase"/>
</dbReference>
<dbReference type="Pfam" id="PF09445">
    <property type="entry name" value="Methyltransf_15"/>
    <property type="match status" value="1"/>
</dbReference>
<dbReference type="GO" id="GO:0071164">
    <property type="term" value="F:RNA cap trimethylguanosine synthase activity"/>
    <property type="evidence" value="ECO:0007669"/>
    <property type="project" value="TreeGrafter"/>
</dbReference>
<organism evidence="9 10">
    <name type="scientific">Striga hermonthica</name>
    <name type="common">Purple witchweed</name>
    <name type="synonym">Buchnera hermonthica</name>
    <dbReference type="NCBI Taxonomy" id="68872"/>
    <lineage>
        <taxon>Eukaryota</taxon>
        <taxon>Viridiplantae</taxon>
        <taxon>Streptophyta</taxon>
        <taxon>Embryophyta</taxon>
        <taxon>Tracheophyta</taxon>
        <taxon>Spermatophyta</taxon>
        <taxon>Magnoliopsida</taxon>
        <taxon>eudicotyledons</taxon>
        <taxon>Gunneridae</taxon>
        <taxon>Pentapetalae</taxon>
        <taxon>asterids</taxon>
        <taxon>lamiids</taxon>
        <taxon>Lamiales</taxon>
        <taxon>Orobanchaceae</taxon>
        <taxon>Buchnereae</taxon>
        <taxon>Striga</taxon>
    </lineage>
</organism>
<dbReference type="EMBL" id="CACSLK010022181">
    <property type="protein sequence ID" value="CAA0822133.1"/>
    <property type="molecule type" value="Genomic_DNA"/>
</dbReference>
<dbReference type="PROSITE" id="PS01159">
    <property type="entry name" value="WW_DOMAIN_1"/>
    <property type="match status" value="1"/>
</dbReference>
<dbReference type="Gene3D" id="2.20.70.10">
    <property type="match status" value="1"/>
</dbReference>
<dbReference type="Gene3D" id="3.40.50.150">
    <property type="entry name" value="Vaccinia Virus protein VP39"/>
    <property type="match status" value="1"/>
</dbReference>
<comment type="catalytic activity">
    <reaction evidence="6">
        <text>a 5'-end (N(7)-methyl 5'-triphosphoguanosine)-ribonucleoside in snRNA + S-adenosyl-L-methionine = a 5'-end (N(2),N(7)-dimethyl 5'-triphosphoguanosine)-ribonucleoside in snRNA + S-adenosyl-L-homocysteine + H(+)</text>
        <dbReference type="Rhea" id="RHEA:78471"/>
        <dbReference type="Rhea" id="RHEA-COMP:19085"/>
        <dbReference type="Rhea" id="RHEA-COMP:19087"/>
        <dbReference type="ChEBI" id="CHEBI:15378"/>
        <dbReference type="ChEBI" id="CHEBI:57856"/>
        <dbReference type="ChEBI" id="CHEBI:59789"/>
        <dbReference type="ChEBI" id="CHEBI:156461"/>
        <dbReference type="ChEBI" id="CHEBI:172880"/>
    </reaction>
    <physiologicalReaction direction="left-to-right" evidence="6">
        <dbReference type="Rhea" id="RHEA:78472"/>
    </physiologicalReaction>
</comment>
<reference evidence="9" key="1">
    <citation type="submission" date="2019-12" db="EMBL/GenBank/DDBJ databases">
        <authorList>
            <person name="Scholes J."/>
        </authorList>
    </citation>
    <scope>NUCLEOTIDE SEQUENCE</scope>
</reference>
<evidence type="ECO:0000259" key="8">
    <source>
        <dbReference type="PROSITE" id="PS50020"/>
    </source>
</evidence>
<comment type="caution">
    <text evidence="9">The sequence shown here is derived from an EMBL/GenBank/DDBJ whole genome shotgun (WGS) entry which is preliminary data.</text>
</comment>
<gene>
    <name evidence="9" type="ORF">SHERM_19692</name>
</gene>
<dbReference type="InterPro" id="IPR029063">
    <property type="entry name" value="SAM-dependent_MTases_sf"/>
</dbReference>
<dbReference type="SUPFAM" id="SSF51045">
    <property type="entry name" value="WW domain"/>
    <property type="match status" value="1"/>
</dbReference>
<feature type="domain" description="WW" evidence="8">
    <location>
        <begin position="244"/>
        <end position="278"/>
    </location>
</feature>
<comment type="catalytic activity">
    <reaction evidence="3">
        <text>a 5'-end (N(2),N(7)-dimethyl 5'-triphosphoguanosine)-ribonucleoside in snoRNA + S-adenosyl-L-methionine = a 5'-end (N(2),N(2),N(7)-trimethyl 5'-triphosphoguanosine)-ribonucleoside in snoRNA + S-adenosyl-L-homocysteine + H(+)</text>
        <dbReference type="Rhea" id="RHEA:78507"/>
        <dbReference type="Rhea" id="RHEA-COMP:19088"/>
        <dbReference type="Rhea" id="RHEA-COMP:19090"/>
        <dbReference type="ChEBI" id="CHEBI:15378"/>
        <dbReference type="ChEBI" id="CHEBI:57856"/>
        <dbReference type="ChEBI" id="CHEBI:59789"/>
        <dbReference type="ChEBI" id="CHEBI:167623"/>
        <dbReference type="ChEBI" id="CHEBI:172880"/>
    </reaction>
    <physiologicalReaction direction="left-to-right" evidence="3">
        <dbReference type="Rhea" id="RHEA:78508"/>
    </physiologicalReaction>
</comment>
<keyword evidence="10" id="KW-1185">Reference proteome</keyword>
<keyword evidence="9" id="KW-0808">Transferase</keyword>
<protein>
    <recommendedName>
        <fullName evidence="1">Trimethylguanosine synthase</fullName>
    </recommendedName>
    <alternativeName>
        <fullName evidence="7">Cap-specific guanine-N(2) methyltransferase</fullName>
    </alternativeName>
</protein>
<dbReference type="SMART" id="SM00456">
    <property type="entry name" value="WW"/>
    <property type="match status" value="1"/>
</dbReference>
<name>A0A9N7N5D0_STRHE</name>
<dbReference type="CDD" id="cd02440">
    <property type="entry name" value="AdoMet_MTases"/>
    <property type="match status" value="1"/>
</dbReference>
<evidence type="ECO:0000256" key="6">
    <source>
        <dbReference type="ARBA" id="ARBA00049075"/>
    </source>
</evidence>
<dbReference type="PANTHER" id="PTHR14741">
    <property type="entry name" value="S-ADENOSYLMETHIONINE-DEPENDENT METHYLTRANSFERASE RELATED"/>
    <property type="match status" value="1"/>
</dbReference>
<dbReference type="PROSITE" id="PS50020">
    <property type="entry name" value="WW_DOMAIN_2"/>
    <property type="match status" value="1"/>
</dbReference>
<dbReference type="PANTHER" id="PTHR14741:SF32">
    <property type="entry name" value="TRIMETHYLGUANOSINE SYNTHASE"/>
    <property type="match status" value="1"/>
</dbReference>
<dbReference type="Proteomes" id="UP001153555">
    <property type="component" value="Unassembled WGS sequence"/>
</dbReference>
<dbReference type="FunFam" id="3.40.50.150:FF:000305">
    <property type="entry name" value="S-adenosyl-L-methionine-dependent methyltransferase superfamily protein"/>
    <property type="match status" value="1"/>
</dbReference>
<evidence type="ECO:0000256" key="1">
    <source>
        <dbReference type="ARBA" id="ARBA00018517"/>
    </source>
</evidence>
<evidence type="ECO:0000256" key="4">
    <source>
        <dbReference type="ARBA" id="ARBA00048740"/>
    </source>
</evidence>
<evidence type="ECO:0000256" key="7">
    <source>
        <dbReference type="ARBA" id="ARBA00049790"/>
    </source>
</evidence>
<keyword evidence="9" id="KW-0489">Methyltransferase</keyword>
<dbReference type="OrthoDB" id="194443at2759"/>
<dbReference type="InterPro" id="IPR001202">
    <property type="entry name" value="WW_dom"/>
</dbReference>
<dbReference type="SUPFAM" id="SSF53335">
    <property type="entry name" value="S-adenosyl-L-methionine-dependent methyltransferases"/>
    <property type="match status" value="1"/>
</dbReference>
<dbReference type="GO" id="GO:0005634">
    <property type="term" value="C:nucleus"/>
    <property type="evidence" value="ECO:0007669"/>
    <property type="project" value="TreeGrafter"/>
</dbReference>
<comment type="similarity">
    <text evidence="2">Belongs to the methyltransferase superfamily. Trimethylguanosine synthase family.</text>
</comment>
<evidence type="ECO:0000256" key="3">
    <source>
        <dbReference type="ARBA" id="ARBA00047418"/>
    </source>
</evidence>
<evidence type="ECO:0000313" key="10">
    <source>
        <dbReference type="Proteomes" id="UP001153555"/>
    </source>
</evidence>
<evidence type="ECO:0000256" key="2">
    <source>
        <dbReference type="ARBA" id="ARBA00025783"/>
    </source>
</evidence>
<evidence type="ECO:0000313" key="9">
    <source>
        <dbReference type="EMBL" id="CAA0822133.1"/>
    </source>
</evidence>
<dbReference type="Pfam" id="PF00397">
    <property type="entry name" value="WW"/>
    <property type="match status" value="1"/>
</dbReference>
<comment type="catalytic activity">
    <reaction evidence="4">
        <text>a 5'-end (N(7)-methyl 5'-triphosphoguanosine)-ribonucleoside in snoRNA + S-adenosyl-L-methionine = a 5'-end (N(2),N(7)-dimethyl 5'-triphosphoguanosine)-ribonucleoside in snoRNA + S-adenosyl-L-homocysteine + H(+)</text>
        <dbReference type="Rhea" id="RHEA:78475"/>
        <dbReference type="Rhea" id="RHEA-COMP:19086"/>
        <dbReference type="Rhea" id="RHEA-COMP:19088"/>
        <dbReference type="ChEBI" id="CHEBI:15378"/>
        <dbReference type="ChEBI" id="CHEBI:57856"/>
        <dbReference type="ChEBI" id="CHEBI:59789"/>
        <dbReference type="ChEBI" id="CHEBI:156461"/>
        <dbReference type="ChEBI" id="CHEBI:172880"/>
    </reaction>
    <physiologicalReaction direction="left-to-right" evidence="4">
        <dbReference type="Rhea" id="RHEA:78476"/>
    </physiologicalReaction>
</comment>